<dbReference type="Pfam" id="PF00580">
    <property type="entry name" value="UvrD-helicase"/>
    <property type="match status" value="1"/>
</dbReference>
<dbReference type="NCBIfam" id="TIGR00609">
    <property type="entry name" value="recB"/>
    <property type="match status" value="1"/>
</dbReference>
<dbReference type="Gene3D" id="3.90.320.10">
    <property type="match status" value="1"/>
</dbReference>
<evidence type="ECO:0000256" key="2">
    <source>
        <dbReference type="ARBA" id="ARBA00022723"/>
    </source>
</evidence>
<name>A0A381P877_9ZZZZ</name>
<dbReference type="SUPFAM" id="SSF52540">
    <property type="entry name" value="P-loop containing nucleoside triphosphate hydrolases"/>
    <property type="match status" value="1"/>
</dbReference>
<evidence type="ECO:0000256" key="6">
    <source>
        <dbReference type="ARBA" id="ARBA00022806"/>
    </source>
</evidence>
<evidence type="ECO:0000256" key="5">
    <source>
        <dbReference type="ARBA" id="ARBA00022801"/>
    </source>
</evidence>
<dbReference type="Pfam" id="PF13361">
    <property type="entry name" value="UvrD_C"/>
    <property type="match status" value="1"/>
</dbReference>
<keyword evidence="1" id="KW-0540">Nuclease</keyword>
<dbReference type="GO" id="GO:0005829">
    <property type="term" value="C:cytosol"/>
    <property type="evidence" value="ECO:0007669"/>
    <property type="project" value="TreeGrafter"/>
</dbReference>
<keyword evidence="5" id="KW-0378">Hydrolase</keyword>
<evidence type="ECO:0000256" key="9">
    <source>
        <dbReference type="ARBA" id="ARBA00022842"/>
    </source>
</evidence>
<accession>A0A381P877</accession>
<evidence type="ECO:0000313" key="18">
    <source>
        <dbReference type="EMBL" id="SUZ61833.1"/>
    </source>
</evidence>
<proteinExistence type="inferred from homology"/>
<evidence type="ECO:0000256" key="13">
    <source>
        <dbReference type="ARBA" id="ARBA00034617"/>
    </source>
</evidence>
<dbReference type="InterPro" id="IPR011335">
    <property type="entry name" value="Restrct_endonuc-II-like"/>
</dbReference>
<keyword evidence="6" id="KW-0347">Helicase</keyword>
<evidence type="ECO:0000256" key="15">
    <source>
        <dbReference type="ARBA" id="ARBA00048988"/>
    </source>
</evidence>
<evidence type="ECO:0000256" key="1">
    <source>
        <dbReference type="ARBA" id="ARBA00022722"/>
    </source>
</evidence>
<keyword evidence="7" id="KW-0269">Exonuclease</keyword>
<evidence type="ECO:0000256" key="14">
    <source>
        <dbReference type="ARBA" id="ARBA00034808"/>
    </source>
</evidence>
<dbReference type="Gene3D" id="1.10.486.10">
    <property type="entry name" value="PCRA, domain 4"/>
    <property type="match status" value="1"/>
</dbReference>
<dbReference type="AlphaFoldDB" id="A0A381P877"/>
<evidence type="ECO:0000259" key="17">
    <source>
        <dbReference type="PROSITE" id="PS51217"/>
    </source>
</evidence>
<evidence type="ECO:0000256" key="12">
    <source>
        <dbReference type="ARBA" id="ARBA00023235"/>
    </source>
</evidence>
<dbReference type="InterPro" id="IPR014017">
    <property type="entry name" value="DNA_helicase_UvrD-like_C"/>
</dbReference>
<comment type="catalytic activity">
    <reaction evidence="13">
        <text>Couples ATP hydrolysis with the unwinding of duplex DNA by translocating in the 3'-5' direction.</text>
        <dbReference type="EC" id="5.6.2.4"/>
    </reaction>
</comment>
<dbReference type="PANTHER" id="PTHR11070:SF23">
    <property type="entry name" value="RECBCD ENZYME SUBUNIT RECB"/>
    <property type="match status" value="1"/>
</dbReference>
<keyword evidence="2" id="KW-0479">Metal-binding</keyword>
<dbReference type="InterPro" id="IPR038726">
    <property type="entry name" value="PDDEXK_AddAB-type"/>
</dbReference>
<evidence type="ECO:0000256" key="4">
    <source>
        <dbReference type="ARBA" id="ARBA00022763"/>
    </source>
</evidence>
<dbReference type="InterPro" id="IPR027417">
    <property type="entry name" value="P-loop_NTPase"/>
</dbReference>
<dbReference type="GO" id="GO:0046872">
    <property type="term" value="F:metal ion binding"/>
    <property type="evidence" value="ECO:0007669"/>
    <property type="project" value="UniProtKB-KW"/>
</dbReference>
<evidence type="ECO:0000256" key="3">
    <source>
        <dbReference type="ARBA" id="ARBA00022741"/>
    </source>
</evidence>
<reference evidence="18" key="1">
    <citation type="submission" date="2018-05" db="EMBL/GenBank/DDBJ databases">
        <authorList>
            <person name="Lanie J.A."/>
            <person name="Ng W.-L."/>
            <person name="Kazmierczak K.M."/>
            <person name="Andrzejewski T.M."/>
            <person name="Davidsen T.M."/>
            <person name="Wayne K.J."/>
            <person name="Tettelin H."/>
            <person name="Glass J.I."/>
            <person name="Rusch D."/>
            <person name="Podicherti R."/>
            <person name="Tsui H.-C.T."/>
            <person name="Winkler M.E."/>
        </authorList>
    </citation>
    <scope>NUCLEOTIDE SEQUENCE</scope>
</reference>
<evidence type="ECO:0000256" key="11">
    <source>
        <dbReference type="ARBA" id="ARBA00023204"/>
    </source>
</evidence>
<dbReference type="GO" id="GO:0009338">
    <property type="term" value="C:exodeoxyribonuclease V complex"/>
    <property type="evidence" value="ECO:0007669"/>
    <property type="project" value="TreeGrafter"/>
</dbReference>
<protein>
    <recommendedName>
        <fullName evidence="14">DNA 3'-5' helicase</fullName>
        <ecNumber evidence="14">5.6.2.4</ecNumber>
    </recommendedName>
</protein>
<dbReference type="Gene3D" id="1.10.3170.10">
    <property type="entry name" value="Recbcd, chain B, domain 2"/>
    <property type="match status" value="1"/>
</dbReference>
<dbReference type="InterPro" id="IPR000212">
    <property type="entry name" value="DNA_helicase_UvrD/REP"/>
</dbReference>
<feature type="domain" description="UvrD-like helicase C-terminal" evidence="17">
    <location>
        <begin position="468"/>
        <end position="729"/>
    </location>
</feature>
<evidence type="ECO:0000256" key="7">
    <source>
        <dbReference type="ARBA" id="ARBA00022839"/>
    </source>
</evidence>
<sequence>MNLVEAAAGTGKTWAITSLYLRLLLEHRLTVSNVLVVTYTRAATRELRVRIRKRLRQALNAFESGLVNGDAVLQAQLENCADHTQVVGYLRRALADFDEAAIFTIHGFCQRVLADGAFESAMPFESELLVDESEVLDEVVNDFWRREIYPAGCLWVSWLQNRGVSTPDDLLDMLINLTGKPYLKIEPLPEPTRQTSFEDALQETFKRVASLWATERATVVTILETDPGLNRRSYPPRRVPEWVGQMDLLFAGSTFDFHQWRACKAFTRFQASILSSDKSLRKGAKAPQLGFFDACDELAECFKDLDQVYENQYATWRRNLFDYVTNELPRRKAERHQLSYDDLLVNLQTALSGPRGQVLAERLRCDYAAVLLDEFQDTDPVQYDIFRTIYAGTEQPVFMVGDPKQSIYSFRGADIFAYLGARADATCKYTLDRNHRSVPGLVNAVNALFRQRQNSSAFLFDDIQFNPAVASADVSELSEHNEDVMPLVIWPVLRQGSDKPVPKYRATATCAEAVAAETVRLLSMPAKLGDRLLAPSDIAILVRTHHEGRAVEEALRDVQVPTVRLVQESVYATEEAMELERILAAVAQPTREPLVRAALLTDLLGYDVDDISSLSQGGTPWDDRLETFHRYHERWRKSGFMCMFRDLAATESIFQRLLGDVQGERRVTNLLHLAERIEAMFGRHHDIPTVLKWFSAVRDRPPLGDEESLLRLESDQDRVRIATLHASKGLQFPVVFLPFAWGGGLRTPRREQFIFHGVGQPHQATVDFGSAKFEEHLSQACNEELAENLRLLYVGLTRAQSRCYIAWGAVNEAGTSALAWLLHRPLRDPAVDDSDALANHFSSLTDDDLMAALGNLTTLASGHITVAELPVVDTESLHLGATRSGKLMARDAQRRVTQAWQLTSFSALTTGHDTDLPDHDARMIGTTSFDDEGPTGIFAFPRGARAGTCLHQIFEEIDFVATKETARQATVKRALEAHGFASHWVDVIDTMLEKVLRTPLDDSGSLYLSQVKRSCRVDEMAFYFPLLELRAADLRRLLSKHNFGGNNITPGGIAQIDFKPVSGFMHGYIDLVFETDGRFYIADYKSNHLGNHFDDYRPEVLEAVMVRQQYTLQYLVYTLAVHRFLGQRVVGYDYDRHFGGVYYLFLRGMDPARGGNGVFFDRPSRQLVEAADTLLVGNR</sequence>
<keyword evidence="8" id="KW-0067">ATP-binding</keyword>
<dbReference type="GO" id="GO:0043138">
    <property type="term" value="F:3'-5' DNA helicase activity"/>
    <property type="evidence" value="ECO:0007669"/>
    <property type="project" value="UniProtKB-EC"/>
</dbReference>
<comment type="catalytic activity">
    <reaction evidence="15">
        <text>ATP + H2O = ADP + phosphate + H(+)</text>
        <dbReference type="Rhea" id="RHEA:13065"/>
        <dbReference type="ChEBI" id="CHEBI:15377"/>
        <dbReference type="ChEBI" id="CHEBI:15378"/>
        <dbReference type="ChEBI" id="CHEBI:30616"/>
        <dbReference type="ChEBI" id="CHEBI:43474"/>
        <dbReference type="ChEBI" id="CHEBI:456216"/>
        <dbReference type="EC" id="5.6.2.4"/>
    </reaction>
</comment>
<dbReference type="GO" id="GO:0008854">
    <property type="term" value="F:exodeoxyribonuclease V activity"/>
    <property type="evidence" value="ECO:0007669"/>
    <property type="project" value="InterPro"/>
</dbReference>
<dbReference type="InterPro" id="IPR004586">
    <property type="entry name" value="RecB"/>
</dbReference>
<organism evidence="18">
    <name type="scientific">marine metagenome</name>
    <dbReference type="NCBI Taxonomy" id="408172"/>
    <lineage>
        <taxon>unclassified sequences</taxon>
        <taxon>metagenomes</taxon>
        <taxon>ecological metagenomes</taxon>
    </lineage>
</organism>
<feature type="domain" description="UvrD-like helicase ATP-binding" evidence="16">
    <location>
        <begin position="1"/>
        <end position="438"/>
    </location>
</feature>
<evidence type="ECO:0000256" key="10">
    <source>
        <dbReference type="ARBA" id="ARBA00023125"/>
    </source>
</evidence>
<keyword evidence="11" id="KW-0234">DNA repair</keyword>
<dbReference type="CDD" id="cd22352">
    <property type="entry name" value="RecB_C-like"/>
    <property type="match status" value="1"/>
</dbReference>
<dbReference type="InterPro" id="IPR014016">
    <property type="entry name" value="UvrD-like_ATP-bd"/>
</dbReference>
<keyword evidence="9" id="KW-0460">Magnesium</keyword>
<dbReference type="InterPro" id="IPR011604">
    <property type="entry name" value="PDDEXK-like_dom_sf"/>
</dbReference>
<gene>
    <name evidence="18" type="ORF">METZ01_LOCUS14687</name>
</gene>
<evidence type="ECO:0000259" key="16">
    <source>
        <dbReference type="PROSITE" id="PS51198"/>
    </source>
</evidence>
<keyword evidence="10" id="KW-0238">DNA-binding</keyword>
<keyword evidence="4" id="KW-0227">DNA damage</keyword>
<dbReference type="GO" id="GO:0005524">
    <property type="term" value="F:ATP binding"/>
    <property type="evidence" value="ECO:0007669"/>
    <property type="project" value="UniProtKB-KW"/>
</dbReference>
<keyword evidence="3" id="KW-0547">Nucleotide-binding</keyword>
<dbReference type="SUPFAM" id="SSF52980">
    <property type="entry name" value="Restriction endonuclease-like"/>
    <property type="match status" value="1"/>
</dbReference>
<evidence type="ECO:0000256" key="8">
    <source>
        <dbReference type="ARBA" id="ARBA00022840"/>
    </source>
</evidence>
<dbReference type="GO" id="GO:0003677">
    <property type="term" value="F:DNA binding"/>
    <property type="evidence" value="ECO:0007669"/>
    <property type="project" value="UniProtKB-KW"/>
</dbReference>
<dbReference type="Gene3D" id="3.40.50.300">
    <property type="entry name" value="P-loop containing nucleotide triphosphate hydrolases"/>
    <property type="match status" value="2"/>
</dbReference>
<dbReference type="PANTHER" id="PTHR11070">
    <property type="entry name" value="UVRD / RECB / PCRA DNA HELICASE FAMILY MEMBER"/>
    <property type="match status" value="1"/>
</dbReference>
<dbReference type="Pfam" id="PF12705">
    <property type="entry name" value="PDDEXK_1"/>
    <property type="match status" value="1"/>
</dbReference>
<dbReference type="EC" id="5.6.2.4" evidence="14"/>
<dbReference type="PROSITE" id="PS51198">
    <property type="entry name" value="UVRD_HELICASE_ATP_BIND"/>
    <property type="match status" value="1"/>
</dbReference>
<dbReference type="EMBL" id="UINC01000830">
    <property type="protein sequence ID" value="SUZ61833.1"/>
    <property type="molecule type" value="Genomic_DNA"/>
</dbReference>
<dbReference type="GO" id="GO:0000725">
    <property type="term" value="P:recombinational repair"/>
    <property type="evidence" value="ECO:0007669"/>
    <property type="project" value="TreeGrafter"/>
</dbReference>
<dbReference type="PROSITE" id="PS51217">
    <property type="entry name" value="UVRD_HELICASE_CTER"/>
    <property type="match status" value="1"/>
</dbReference>
<keyword evidence="12" id="KW-0413">Isomerase</keyword>
<dbReference type="HAMAP" id="MF_01485">
    <property type="entry name" value="RecB"/>
    <property type="match status" value="1"/>
</dbReference>